<keyword evidence="4 6" id="KW-0808">Transferase</keyword>
<proteinExistence type="inferred from homology"/>
<dbReference type="SUPFAM" id="SSF53790">
    <property type="entry name" value="Tetrapyrrole methylase"/>
    <property type="match status" value="1"/>
</dbReference>
<dbReference type="EMBL" id="CP102453">
    <property type="protein sequence ID" value="UUX33147.1"/>
    <property type="molecule type" value="Genomic_DNA"/>
</dbReference>
<comment type="similarity">
    <text evidence="6">Belongs to the methyltransferase superfamily. RsmI family.</text>
</comment>
<dbReference type="HAMAP" id="MF_01877">
    <property type="entry name" value="16SrRNA_methyltr_I"/>
    <property type="match status" value="1"/>
</dbReference>
<keyword evidence="9" id="KW-1185">Reference proteome</keyword>
<organism evidence="8 9">
    <name type="scientific">Fundicoccus culcitae</name>
    <dbReference type="NCBI Taxonomy" id="2969821"/>
    <lineage>
        <taxon>Bacteria</taxon>
        <taxon>Bacillati</taxon>
        <taxon>Bacillota</taxon>
        <taxon>Bacilli</taxon>
        <taxon>Lactobacillales</taxon>
        <taxon>Aerococcaceae</taxon>
        <taxon>Fundicoccus</taxon>
    </lineage>
</organism>
<keyword evidence="5 6" id="KW-0949">S-adenosyl-L-methionine</keyword>
<keyword evidence="2 6" id="KW-0698">rRNA processing</keyword>
<gene>
    <name evidence="6 8" type="primary">rsmI</name>
    <name evidence="8" type="ORF">NRE15_09560</name>
</gene>
<name>A0ABY5P375_9LACT</name>
<dbReference type="PANTHER" id="PTHR46111:SF1">
    <property type="entry name" value="RIBOSOMAL RNA SMALL SUBUNIT METHYLTRANSFERASE I"/>
    <property type="match status" value="1"/>
</dbReference>
<evidence type="ECO:0000256" key="6">
    <source>
        <dbReference type="HAMAP-Rule" id="MF_01877"/>
    </source>
</evidence>
<evidence type="ECO:0000256" key="4">
    <source>
        <dbReference type="ARBA" id="ARBA00022679"/>
    </source>
</evidence>
<comment type="function">
    <text evidence="6">Catalyzes the 2'-O-methylation of the ribose of cytidine 1402 (C1402) in 16S rRNA.</text>
</comment>
<accession>A0ABY5P375</accession>
<dbReference type="GO" id="GO:0008168">
    <property type="term" value="F:methyltransferase activity"/>
    <property type="evidence" value="ECO:0007669"/>
    <property type="project" value="UniProtKB-KW"/>
</dbReference>
<evidence type="ECO:0000313" key="8">
    <source>
        <dbReference type="EMBL" id="UUX33147.1"/>
    </source>
</evidence>
<dbReference type="Pfam" id="PF00590">
    <property type="entry name" value="TP_methylase"/>
    <property type="match status" value="1"/>
</dbReference>
<evidence type="ECO:0000313" key="9">
    <source>
        <dbReference type="Proteomes" id="UP001315967"/>
    </source>
</evidence>
<evidence type="ECO:0000256" key="1">
    <source>
        <dbReference type="ARBA" id="ARBA00022490"/>
    </source>
</evidence>
<dbReference type="RefSeq" id="WP_313792649.1">
    <property type="nucleotide sequence ID" value="NZ_CP102453.1"/>
</dbReference>
<dbReference type="Gene3D" id="3.30.950.10">
    <property type="entry name" value="Methyltransferase, Cobalt-precorrin-4 Transmethylase, Domain 2"/>
    <property type="match status" value="1"/>
</dbReference>
<protein>
    <recommendedName>
        <fullName evidence="6">Ribosomal RNA small subunit methyltransferase I</fullName>
        <ecNumber evidence="6">2.1.1.198</ecNumber>
    </recommendedName>
    <alternativeName>
        <fullName evidence="6">16S rRNA 2'-O-ribose C1402 methyltransferase</fullName>
    </alternativeName>
    <alternativeName>
        <fullName evidence="6">rRNA (cytidine-2'-O-)-methyltransferase RsmI</fullName>
    </alternativeName>
</protein>
<dbReference type="GO" id="GO:0032259">
    <property type="term" value="P:methylation"/>
    <property type="evidence" value="ECO:0007669"/>
    <property type="project" value="UniProtKB-KW"/>
</dbReference>
<dbReference type="EC" id="2.1.1.198" evidence="6"/>
<keyword evidence="3 6" id="KW-0489">Methyltransferase</keyword>
<dbReference type="InterPro" id="IPR008189">
    <property type="entry name" value="rRNA_ssu_MeTfrase_I"/>
</dbReference>
<dbReference type="Gene3D" id="3.40.1010.10">
    <property type="entry name" value="Cobalt-precorrin-4 Transmethylase, Domain 1"/>
    <property type="match status" value="1"/>
</dbReference>
<evidence type="ECO:0000259" key="7">
    <source>
        <dbReference type="Pfam" id="PF00590"/>
    </source>
</evidence>
<reference evidence="8 9" key="1">
    <citation type="submission" date="2022-08" db="EMBL/GenBank/DDBJ databases">
        <title>Aerococcaceae sp. nov isolated from spoiled eye mask.</title>
        <authorList>
            <person name="Zhou G."/>
            <person name="Xie X.-B."/>
            <person name="Shi Q.-S."/>
            <person name="Wang Y.-S."/>
            <person name="Wen X."/>
            <person name="Peng H."/>
            <person name="Yang X.-J."/>
            <person name="Tao H.-B."/>
            <person name="Huang X.-M."/>
        </authorList>
    </citation>
    <scope>NUCLEOTIDE SEQUENCE [LARGE SCALE GENOMIC DNA]</scope>
    <source>
        <strain evidence="9">DM20194951</strain>
    </source>
</reference>
<dbReference type="PANTHER" id="PTHR46111">
    <property type="entry name" value="RIBOSOMAL RNA SMALL SUBUNIT METHYLTRANSFERASE I"/>
    <property type="match status" value="1"/>
</dbReference>
<feature type="domain" description="Tetrapyrrole methylase" evidence="7">
    <location>
        <begin position="14"/>
        <end position="213"/>
    </location>
</feature>
<dbReference type="InterPro" id="IPR018063">
    <property type="entry name" value="SAM_MeTrfase_RsmI_CS"/>
</dbReference>
<dbReference type="CDD" id="cd11648">
    <property type="entry name" value="RsmI"/>
    <property type="match status" value="1"/>
</dbReference>
<dbReference type="InterPro" id="IPR000878">
    <property type="entry name" value="4pyrrol_Mease"/>
</dbReference>
<keyword evidence="1 6" id="KW-0963">Cytoplasm</keyword>
<evidence type="ECO:0000256" key="5">
    <source>
        <dbReference type="ARBA" id="ARBA00022691"/>
    </source>
</evidence>
<evidence type="ECO:0000256" key="3">
    <source>
        <dbReference type="ARBA" id="ARBA00022603"/>
    </source>
</evidence>
<comment type="catalytic activity">
    <reaction evidence="6">
        <text>cytidine(1402) in 16S rRNA + S-adenosyl-L-methionine = 2'-O-methylcytidine(1402) in 16S rRNA + S-adenosyl-L-homocysteine + H(+)</text>
        <dbReference type="Rhea" id="RHEA:42924"/>
        <dbReference type="Rhea" id="RHEA-COMP:10285"/>
        <dbReference type="Rhea" id="RHEA-COMP:10286"/>
        <dbReference type="ChEBI" id="CHEBI:15378"/>
        <dbReference type="ChEBI" id="CHEBI:57856"/>
        <dbReference type="ChEBI" id="CHEBI:59789"/>
        <dbReference type="ChEBI" id="CHEBI:74495"/>
        <dbReference type="ChEBI" id="CHEBI:82748"/>
        <dbReference type="EC" id="2.1.1.198"/>
    </reaction>
</comment>
<dbReference type="InterPro" id="IPR014777">
    <property type="entry name" value="4pyrrole_Mease_sub1"/>
</dbReference>
<dbReference type="InterPro" id="IPR014776">
    <property type="entry name" value="4pyrrole_Mease_sub2"/>
</dbReference>
<sequence>MQKQSSYRQSGGCLYLVPTPIGNLEDITLRALRLLKEVDYILAEDTRQTIKLLNHFEITTKLYSFHEHSRQEEVERHIENLAAGQTIALVSDAGMPLINDPGHPLVQAALSRDLLVVGLPGANAALTALITSGLSAERFTYYGFFPRQTKEQQALLALVGEREETAIFYESPYRLKQTLAAMAKVFRLDTPIVVAREISKQYEEYLRGSLEELYAYFQNHTVKGEIVLLVEGLAKARAEDAASISALPLKEQVERVMEEHHLSPKEAIKQVAKTQGLRKQDVYQAYHGE</sequence>
<evidence type="ECO:0000256" key="2">
    <source>
        <dbReference type="ARBA" id="ARBA00022552"/>
    </source>
</evidence>
<dbReference type="PIRSF" id="PIRSF005917">
    <property type="entry name" value="MTase_YraL"/>
    <property type="match status" value="1"/>
</dbReference>
<dbReference type="InterPro" id="IPR035996">
    <property type="entry name" value="4pyrrol_Methylase_sf"/>
</dbReference>
<dbReference type="PROSITE" id="PS01296">
    <property type="entry name" value="RSMI"/>
    <property type="match status" value="1"/>
</dbReference>
<comment type="subcellular location">
    <subcellularLocation>
        <location evidence="6">Cytoplasm</location>
    </subcellularLocation>
</comment>
<dbReference type="NCBIfam" id="TIGR00096">
    <property type="entry name" value="16S rRNA (cytidine(1402)-2'-O)-methyltransferase"/>
    <property type="match status" value="1"/>
</dbReference>
<dbReference type="Proteomes" id="UP001315967">
    <property type="component" value="Chromosome"/>
</dbReference>